<dbReference type="GeneID" id="105051612"/>
<dbReference type="RefSeq" id="XP_010930442.1">
    <property type="nucleotide sequence ID" value="XM_010932140.1"/>
</dbReference>
<organism evidence="1 2">
    <name type="scientific">Elaeis guineensis var. tenera</name>
    <name type="common">Oil palm</name>
    <dbReference type="NCBI Taxonomy" id="51953"/>
    <lineage>
        <taxon>Eukaryota</taxon>
        <taxon>Viridiplantae</taxon>
        <taxon>Streptophyta</taxon>
        <taxon>Embryophyta</taxon>
        <taxon>Tracheophyta</taxon>
        <taxon>Spermatophyta</taxon>
        <taxon>Magnoliopsida</taxon>
        <taxon>Liliopsida</taxon>
        <taxon>Arecaceae</taxon>
        <taxon>Arecoideae</taxon>
        <taxon>Cocoseae</taxon>
        <taxon>Elaeidinae</taxon>
        <taxon>Elaeis</taxon>
    </lineage>
</organism>
<evidence type="ECO:0000313" key="2">
    <source>
        <dbReference type="RefSeq" id="XP_010930442.1"/>
    </source>
</evidence>
<keyword evidence="1" id="KW-1185">Reference proteome</keyword>
<proteinExistence type="predicted"/>
<evidence type="ECO:0000313" key="1">
    <source>
        <dbReference type="Proteomes" id="UP000504607"/>
    </source>
</evidence>
<protein>
    <submittedName>
        <fullName evidence="2">Uncharacterized protein LOC105051612</fullName>
    </submittedName>
</protein>
<sequence length="148" mass="17262">MSNDLQHQREDMKTVKDMLTHLEKLNGKQSCTVHFEISRRLFKAKMHDGQSVYDHSLTKIKDIKELQKLNMTIHKDLLVDLILQSIPDSYGQFIVNYHKNKIESTLSELLNMLVTAEGTLKSSKGTVLAIYKLRLLKESLLRRRRKNL</sequence>
<dbReference type="Pfam" id="PF14223">
    <property type="entry name" value="Retrotran_gag_2"/>
    <property type="match status" value="1"/>
</dbReference>
<dbReference type="KEGG" id="egu:105051612"/>
<dbReference type="InParanoid" id="A0A6I9RQN9"/>
<dbReference type="FunCoup" id="A0A6I9RQN9">
    <property type="interactions" value="18"/>
</dbReference>
<dbReference type="AlphaFoldDB" id="A0A6I9RQN9"/>
<dbReference type="Proteomes" id="UP000504607">
    <property type="component" value="Chromosome 9"/>
</dbReference>
<gene>
    <name evidence="2" type="primary">LOC105051612</name>
</gene>
<dbReference type="OrthoDB" id="686144at2759"/>
<accession>A0A6I9RQN9</accession>
<reference evidence="2" key="1">
    <citation type="submission" date="2025-08" db="UniProtKB">
        <authorList>
            <consortium name="RefSeq"/>
        </authorList>
    </citation>
    <scope>IDENTIFICATION</scope>
</reference>
<name>A0A6I9RQN9_ELAGV</name>